<evidence type="ECO:0000256" key="3">
    <source>
        <dbReference type="ARBA" id="ARBA00022574"/>
    </source>
</evidence>
<dbReference type="InterPro" id="IPR015943">
    <property type="entry name" value="WD40/YVTN_repeat-like_dom_sf"/>
</dbReference>
<dbReference type="FunFam" id="2.130.10.10:FF:000207">
    <property type="entry name" value="Cilia- and flagella-associated protein 52"/>
    <property type="match status" value="1"/>
</dbReference>
<evidence type="ECO:0000256" key="12">
    <source>
        <dbReference type="PROSITE-ProRule" id="PRU00221"/>
    </source>
</evidence>
<dbReference type="FunFam" id="2.130.10.10:FF:000173">
    <property type="entry name" value="Cilia- and flagella-associated protein 52"/>
    <property type="match status" value="1"/>
</dbReference>
<evidence type="ECO:0000256" key="8">
    <source>
        <dbReference type="ARBA" id="ARBA00029456"/>
    </source>
</evidence>
<keyword evidence="2" id="KW-0963">Cytoplasm</keyword>
<evidence type="ECO:0000256" key="9">
    <source>
        <dbReference type="ARBA" id="ARBA00029552"/>
    </source>
</evidence>
<dbReference type="InterPro" id="IPR036322">
    <property type="entry name" value="WD40_repeat_dom_sf"/>
</dbReference>
<organism evidence="14 15">
    <name type="scientific">Hemiprocne comata</name>
    <dbReference type="NCBI Taxonomy" id="243314"/>
    <lineage>
        <taxon>Eukaryota</taxon>
        <taxon>Metazoa</taxon>
        <taxon>Chordata</taxon>
        <taxon>Craniata</taxon>
        <taxon>Vertebrata</taxon>
        <taxon>Euteleostomi</taxon>
        <taxon>Archelosauria</taxon>
        <taxon>Archosauria</taxon>
        <taxon>Dinosauria</taxon>
        <taxon>Saurischia</taxon>
        <taxon>Theropoda</taxon>
        <taxon>Coelurosauria</taxon>
        <taxon>Aves</taxon>
        <taxon>Neognathae</taxon>
        <taxon>Neoaves</taxon>
        <taxon>Strisores</taxon>
        <taxon>Apodiformes</taxon>
        <taxon>Apodidae</taxon>
        <taxon>Hemiprocninae</taxon>
        <taxon>Hemiprocne</taxon>
    </lineage>
</organism>
<dbReference type="PANTHER" id="PTHR13720">
    <property type="entry name" value="WD-40 REPEAT PROTEIN"/>
    <property type="match status" value="1"/>
</dbReference>
<evidence type="ECO:0000256" key="6">
    <source>
        <dbReference type="ARBA" id="ARBA00023069"/>
    </source>
</evidence>
<dbReference type="AlphaFoldDB" id="A0A7K9DP21"/>
<keyword evidence="3 12" id="KW-0853">WD repeat</keyword>
<dbReference type="Proteomes" id="UP000518305">
    <property type="component" value="Unassembled WGS sequence"/>
</dbReference>
<dbReference type="Gene3D" id="2.130.10.10">
    <property type="entry name" value="YVTN repeat-like/Quinoprotein amine dehydrogenase"/>
    <property type="match status" value="3"/>
</dbReference>
<evidence type="ECO:0000256" key="4">
    <source>
        <dbReference type="ARBA" id="ARBA00022737"/>
    </source>
</evidence>
<proteinExistence type="inferred from homology"/>
<dbReference type="Pfam" id="PF00400">
    <property type="entry name" value="WD40"/>
    <property type="match status" value="4"/>
</dbReference>
<keyword evidence="4" id="KW-0677">Repeat</keyword>
<evidence type="ECO:0000313" key="14">
    <source>
        <dbReference type="EMBL" id="NXG66461.1"/>
    </source>
</evidence>
<evidence type="ECO:0000313" key="15">
    <source>
        <dbReference type="Proteomes" id="UP000518305"/>
    </source>
</evidence>
<dbReference type="InterPro" id="IPR050630">
    <property type="entry name" value="WD_repeat_EMAP"/>
</dbReference>
<protein>
    <recommendedName>
        <fullName evidence="9">Cilia- and flagella-associated protein 52</fullName>
    </recommendedName>
</protein>
<dbReference type="SUPFAM" id="SSF50978">
    <property type="entry name" value="WD40 repeat-like"/>
    <property type="match status" value="2"/>
</dbReference>
<feature type="non-terminal residue" evidence="14">
    <location>
        <position position="1"/>
    </location>
</feature>
<feature type="repeat" description="WD" evidence="12">
    <location>
        <begin position="485"/>
        <end position="516"/>
    </location>
</feature>
<evidence type="ECO:0000256" key="1">
    <source>
        <dbReference type="ARBA" id="ARBA00004611"/>
    </source>
</evidence>
<evidence type="ECO:0000259" key="13">
    <source>
        <dbReference type="Pfam" id="PF23409"/>
    </source>
</evidence>
<feature type="repeat" description="WD" evidence="12">
    <location>
        <begin position="518"/>
        <end position="559"/>
    </location>
</feature>
<evidence type="ECO:0000256" key="2">
    <source>
        <dbReference type="ARBA" id="ARBA00022490"/>
    </source>
</evidence>
<comment type="subcellular location">
    <subcellularLocation>
        <location evidence="1">Cytoplasm</location>
        <location evidence="1">Cytoskeleton</location>
        <location evidence="1">Flagellum axoneme</location>
    </subcellularLocation>
</comment>
<dbReference type="GO" id="GO:0005874">
    <property type="term" value="C:microtubule"/>
    <property type="evidence" value="ECO:0007669"/>
    <property type="project" value="UniProtKB-KW"/>
</dbReference>
<keyword evidence="6" id="KW-0969">Cilium</keyword>
<evidence type="ECO:0000256" key="11">
    <source>
        <dbReference type="ARBA" id="ARBA00047117"/>
    </source>
</evidence>
<feature type="repeat" description="WD" evidence="12">
    <location>
        <begin position="434"/>
        <end position="467"/>
    </location>
</feature>
<feature type="non-terminal residue" evidence="14">
    <location>
        <position position="597"/>
    </location>
</feature>
<accession>A0A7K9DP21</accession>
<reference evidence="14 15" key="1">
    <citation type="submission" date="2019-09" db="EMBL/GenBank/DDBJ databases">
        <title>Bird 10,000 Genomes (B10K) Project - Family phase.</title>
        <authorList>
            <person name="Zhang G."/>
        </authorList>
    </citation>
    <scope>NUCLEOTIDE SEQUENCE [LARGE SCALE GENOMIC DNA]</scope>
    <source>
        <strain evidence="14">B10K-DU-001-23</strain>
        <tissue evidence="14">Muscle</tissue>
    </source>
</reference>
<evidence type="ECO:0000256" key="10">
    <source>
        <dbReference type="ARBA" id="ARBA00046056"/>
    </source>
</evidence>
<dbReference type="OrthoDB" id="6252103at2759"/>
<dbReference type="Pfam" id="PF23409">
    <property type="entry name" value="Beta-prop_EML"/>
    <property type="match status" value="1"/>
</dbReference>
<dbReference type="SMART" id="SM00320">
    <property type="entry name" value="WD40"/>
    <property type="match status" value="11"/>
</dbReference>
<feature type="repeat" description="WD" evidence="12">
    <location>
        <begin position="390"/>
        <end position="431"/>
    </location>
</feature>
<dbReference type="PROSITE" id="PS00678">
    <property type="entry name" value="WD_REPEATS_1"/>
    <property type="match status" value="1"/>
</dbReference>
<dbReference type="InterPro" id="IPR001680">
    <property type="entry name" value="WD40_rpt"/>
</dbReference>
<keyword evidence="7" id="KW-0966">Cell projection</keyword>
<dbReference type="EMBL" id="VWZJ01013127">
    <property type="protein sequence ID" value="NXG66461.1"/>
    <property type="molecule type" value="Genomic_DNA"/>
</dbReference>
<feature type="domain" description="EML-like first beta-propeller" evidence="13">
    <location>
        <begin position="33"/>
        <end position="292"/>
    </location>
</feature>
<dbReference type="PANTHER" id="PTHR13720:SF14">
    <property type="entry name" value="CILIA- AND FLAGELLA-ASSOCIATED PROTEIN 52"/>
    <property type="match status" value="1"/>
</dbReference>
<evidence type="ECO:0000256" key="7">
    <source>
        <dbReference type="ARBA" id="ARBA00023273"/>
    </source>
</evidence>
<comment type="similarity">
    <text evidence="8">Belongs to the CFAP52 family.</text>
</comment>
<feature type="repeat" description="WD" evidence="12">
    <location>
        <begin position="560"/>
        <end position="597"/>
    </location>
</feature>
<dbReference type="PROSITE" id="PS50082">
    <property type="entry name" value="WD_REPEATS_2"/>
    <property type="match status" value="5"/>
</dbReference>
<dbReference type="InterPro" id="IPR055439">
    <property type="entry name" value="Beta-prop_EML_1st"/>
</dbReference>
<name>A0A7K9DP21_9AVES</name>
<dbReference type="PROSITE" id="PS50294">
    <property type="entry name" value="WD_REPEATS_REGION"/>
    <property type="match status" value="3"/>
</dbReference>
<sequence length="597" mass="65648">GHVPCGLICHPNDKDILYPLGCAVVIQDLDTKTQHFLRGHTNNVSCIAVSRAGEYVASGQQTAKGFQADIILWEFHTKQLLARLSLHKGIVERLAFSVTSLYLVSLGGQDDGRVIVWDVRKREPVCGSPASARSTGSATVLVCSSSRDEMFVTSGNGTVQIWELDAANRKIWPSECQAGSLRRVATCINMADDDTYFYFGTTSGDILKINTNHKLMVCHGPQKKLFSLGVTALILLKTGDFIVGTGEGIVALCTGSNYKVMKKIEVHGAVTSLTCRGQGYQFFVGTSECQIYRVHYTEFKEELVAVAHSEAVHDIVFPFGTPDLFVTCSRNDIRVWHTPENKELVRIVNHNMTCNAVEVMKDGESIISGWSDGTIRAFTPQTGRVMYVISNAHSQEVSALATTSDCKWIVSGGGEGQVRVWEIREKTQKLVEVLKQHTAGVSCIKITKNNKECVTASRDGSCIIWDLVHFVRKQMIIAKTFFKCVCYYPEEYQIITSGTDRKIRFWEVINGSEARNVEGSASGSINGMDITSSGTHFVTGGDDHLVKLWSYNEGAVTHVGVGHSGNITRLKVSPGNKYIVSVSTDGAILIWKFPDLQ</sequence>
<comment type="function">
    <text evidence="10">Microtubule inner protein (MIP) part of the dynein-decorated doublet microtubules (DMTs) in cilia axoneme. Important for proper ciliary and flagellar beating. May act in cooperation with CFAP45 and axonemal dynein subunit DNAH11. May play a role in cell growth and/or survival.</text>
</comment>
<dbReference type="InterPro" id="IPR019775">
    <property type="entry name" value="WD40_repeat_CS"/>
</dbReference>
<comment type="subunit">
    <text evidence="11">Microtubule inner protein component of sperm flagellar doublet microtubules. Interacts with BRCA2. Interacts with the CCT chaperonin complex. Interacts with HSP70. Interacts with AK8. Interacts with CFAP45. Interacts with DNAI1. Interacts with IQDC.</text>
</comment>
<keyword evidence="5" id="KW-0282">Flagellum</keyword>
<dbReference type="CDD" id="cd00200">
    <property type="entry name" value="WD40"/>
    <property type="match status" value="1"/>
</dbReference>
<gene>
    <name evidence="14" type="primary">Cfap52</name>
    <name evidence="14" type="ORF">HEMCOM_R01010</name>
</gene>
<evidence type="ECO:0000256" key="5">
    <source>
        <dbReference type="ARBA" id="ARBA00022846"/>
    </source>
</evidence>
<dbReference type="GO" id="GO:0005930">
    <property type="term" value="C:axoneme"/>
    <property type="evidence" value="ECO:0007669"/>
    <property type="project" value="UniProtKB-ARBA"/>
</dbReference>
<keyword evidence="15" id="KW-1185">Reference proteome</keyword>
<comment type="caution">
    <text evidence="14">The sequence shown here is derived from an EMBL/GenBank/DDBJ whole genome shotgun (WGS) entry which is preliminary data.</text>
</comment>
<dbReference type="FunFam" id="2.130.10.10:FF:001320">
    <property type="entry name" value="Predicted protein"/>
    <property type="match status" value="1"/>
</dbReference>